<dbReference type="AlphaFoldDB" id="A0A448PCF0"/>
<name>A0A448PCF0_9ACTO</name>
<accession>A0A448PCF0</accession>
<sequence>MFDLAPEAKYIISAAWRLNSLSLIDICQTHDNLSRTGYG</sequence>
<reference evidence="1 2" key="1">
    <citation type="submission" date="2018-12" db="EMBL/GenBank/DDBJ databases">
        <authorList>
            <consortium name="Pathogen Informatics"/>
        </authorList>
    </citation>
    <scope>NUCLEOTIDE SEQUENCE [LARGE SCALE GENOMIC DNA]</scope>
    <source>
        <strain evidence="1 2">NCTC13354</strain>
    </source>
</reference>
<keyword evidence="2" id="KW-1185">Reference proteome</keyword>
<dbReference type="EMBL" id="LR134476">
    <property type="protein sequence ID" value="VEI12649.1"/>
    <property type="molecule type" value="Genomic_DNA"/>
</dbReference>
<evidence type="ECO:0000313" key="2">
    <source>
        <dbReference type="Proteomes" id="UP000269542"/>
    </source>
</evidence>
<dbReference type="Proteomes" id="UP000269542">
    <property type="component" value="Chromosome"/>
</dbReference>
<dbReference type="KEGG" id="tbw:NCTC13354_00338"/>
<organism evidence="1 2">
    <name type="scientific">Trueperella bialowiezensis</name>
    <dbReference type="NCBI Taxonomy" id="312285"/>
    <lineage>
        <taxon>Bacteria</taxon>
        <taxon>Bacillati</taxon>
        <taxon>Actinomycetota</taxon>
        <taxon>Actinomycetes</taxon>
        <taxon>Actinomycetales</taxon>
        <taxon>Actinomycetaceae</taxon>
        <taxon>Trueperella</taxon>
    </lineage>
</organism>
<evidence type="ECO:0000313" key="1">
    <source>
        <dbReference type="EMBL" id="VEI12649.1"/>
    </source>
</evidence>
<proteinExistence type="predicted"/>
<protein>
    <submittedName>
        <fullName evidence="1">Uncharacterized protein</fullName>
    </submittedName>
</protein>
<gene>
    <name evidence="1" type="ORF">NCTC13354_00338</name>
</gene>